<name>A0ABR4Q4P7_9CEST</name>
<dbReference type="Proteomes" id="UP001651158">
    <property type="component" value="Unassembled WGS sequence"/>
</dbReference>
<sequence>MSTSRAANDEPEEVLCVHVIDRFPTSISRCLTPSVALFYAVSSKKDTTIFIQGRRHYQTLTRLSLHAINSPPARSEVRQCSANRLPLFKAPTWLQPPNTPTPSICPPPSQRSSHSASLLSEVKVNPLLTCSNQPGFPYPVEWPKLASNQPVMQTSAIPIARGQLHRFDRLR</sequence>
<accession>A0ABR4Q4P7</accession>
<gene>
    <name evidence="1" type="ORF">TcWFU_002308</name>
</gene>
<reference evidence="1 2" key="1">
    <citation type="journal article" date="2022" name="Front. Cell. Infect. Microbiol.">
        <title>The Genomes of Two Strains of Taenia crassiceps the Animal Model for the Study of Human Cysticercosis.</title>
        <authorList>
            <person name="Bobes R.J."/>
            <person name="Estrada K."/>
            <person name="Rios-Valencia D.G."/>
            <person name="Calderon-Gallegos A."/>
            <person name="de la Torre P."/>
            <person name="Carrero J.C."/>
            <person name="Sanchez-Flores A."/>
            <person name="Laclette J.P."/>
        </authorList>
    </citation>
    <scope>NUCLEOTIDE SEQUENCE [LARGE SCALE GENOMIC DNA]</scope>
    <source>
        <strain evidence="1">WFUcys</strain>
    </source>
</reference>
<comment type="caution">
    <text evidence="1">The sequence shown here is derived from an EMBL/GenBank/DDBJ whole genome shotgun (WGS) entry which is preliminary data.</text>
</comment>
<keyword evidence="2" id="KW-1185">Reference proteome</keyword>
<proteinExistence type="predicted"/>
<evidence type="ECO:0000313" key="1">
    <source>
        <dbReference type="EMBL" id="KAL5104625.1"/>
    </source>
</evidence>
<evidence type="ECO:0000313" key="2">
    <source>
        <dbReference type="Proteomes" id="UP001651158"/>
    </source>
</evidence>
<protein>
    <submittedName>
        <fullName evidence="1">Uncharacterized protein</fullName>
    </submittedName>
</protein>
<dbReference type="EMBL" id="JAKROA010000011">
    <property type="protein sequence ID" value="KAL5104625.1"/>
    <property type="molecule type" value="Genomic_DNA"/>
</dbReference>
<organism evidence="1 2">
    <name type="scientific">Taenia crassiceps</name>
    <dbReference type="NCBI Taxonomy" id="6207"/>
    <lineage>
        <taxon>Eukaryota</taxon>
        <taxon>Metazoa</taxon>
        <taxon>Spiralia</taxon>
        <taxon>Lophotrochozoa</taxon>
        <taxon>Platyhelminthes</taxon>
        <taxon>Cestoda</taxon>
        <taxon>Eucestoda</taxon>
        <taxon>Cyclophyllidea</taxon>
        <taxon>Taeniidae</taxon>
        <taxon>Taenia</taxon>
    </lineage>
</organism>